<protein>
    <submittedName>
        <fullName evidence="1">Uncharacterized protein</fullName>
    </submittedName>
</protein>
<sequence>MPSLSCRACRAVGDVARRIMNNEAVRGCTASLSFDVDRQMGAHGVARDAAALVDRHDRSHEYRYRRH</sequence>
<dbReference type="RefSeq" id="WP_059884378.1">
    <property type="nucleotide sequence ID" value="NZ_CABVPM010000034.1"/>
</dbReference>
<reference evidence="1 2" key="1">
    <citation type="submission" date="2019-09" db="EMBL/GenBank/DDBJ databases">
        <title>Draft genome sequences of 48 bacterial type strains from the CCUG.</title>
        <authorList>
            <person name="Tunovic T."/>
            <person name="Pineiro-Iglesias B."/>
            <person name="Unosson C."/>
            <person name="Inganas E."/>
            <person name="Ohlen M."/>
            <person name="Cardew S."/>
            <person name="Jensie-Markopoulos S."/>
            <person name="Salva-Serra F."/>
            <person name="Jaen-Luchoro D."/>
            <person name="Karlsson R."/>
            <person name="Svensson-Stadler L."/>
            <person name="Chun J."/>
            <person name="Moore E."/>
        </authorList>
    </citation>
    <scope>NUCLEOTIDE SEQUENCE [LARGE SCALE GENOMIC DNA]</scope>
    <source>
        <strain evidence="1 2">CCUG 65686</strain>
    </source>
</reference>
<gene>
    <name evidence="1" type="ORF">F7R25_22480</name>
</gene>
<organism evidence="1 2">
    <name type="scientific">Burkholderia stagnalis</name>
    <dbReference type="NCBI Taxonomy" id="1503054"/>
    <lineage>
        <taxon>Bacteria</taxon>
        <taxon>Pseudomonadati</taxon>
        <taxon>Pseudomonadota</taxon>
        <taxon>Betaproteobacteria</taxon>
        <taxon>Burkholderiales</taxon>
        <taxon>Burkholderiaceae</taxon>
        <taxon>Burkholderia</taxon>
        <taxon>Burkholderia cepacia complex</taxon>
    </lineage>
</organism>
<name>A0A6L3MSR9_9BURK</name>
<comment type="caution">
    <text evidence="1">The sequence shown here is derived from an EMBL/GenBank/DDBJ whole genome shotgun (WGS) entry which is preliminary data.</text>
</comment>
<accession>A0A6L3MSR9</accession>
<dbReference type="EMBL" id="VZOK01000036">
    <property type="protein sequence ID" value="KAB0635644.1"/>
    <property type="molecule type" value="Genomic_DNA"/>
</dbReference>
<evidence type="ECO:0000313" key="2">
    <source>
        <dbReference type="Proteomes" id="UP000473470"/>
    </source>
</evidence>
<dbReference type="Proteomes" id="UP000473470">
    <property type="component" value="Unassembled WGS sequence"/>
</dbReference>
<proteinExistence type="predicted"/>
<dbReference type="AlphaFoldDB" id="A0A6L3MSR9"/>
<evidence type="ECO:0000313" key="1">
    <source>
        <dbReference type="EMBL" id="KAB0635644.1"/>
    </source>
</evidence>